<dbReference type="Proteomes" id="UP000237798">
    <property type="component" value="Unassembled WGS sequence"/>
</dbReference>
<dbReference type="RefSeq" id="WP_106009629.1">
    <property type="nucleotide sequence ID" value="NZ_PVXP01000027.1"/>
</dbReference>
<evidence type="ECO:0000256" key="2">
    <source>
        <dbReference type="ARBA" id="ARBA00007886"/>
    </source>
</evidence>
<keyword evidence="6" id="KW-0564">Palmitate</keyword>
<dbReference type="InterPro" id="IPR057336">
    <property type="entry name" value="GerAC_N"/>
</dbReference>
<dbReference type="EMBL" id="PVXP01000027">
    <property type="protein sequence ID" value="PRR84986.1"/>
    <property type="molecule type" value="Genomic_DNA"/>
</dbReference>
<feature type="domain" description="Spore germination GerAC-like C-terminal" evidence="9">
    <location>
        <begin position="237"/>
        <end position="404"/>
    </location>
</feature>
<feature type="domain" description="Spore germination protein N-terminal" evidence="10">
    <location>
        <begin position="23"/>
        <end position="195"/>
    </location>
</feature>
<comment type="subcellular location">
    <subcellularLocation>
        <location evidence="1">Membrane</location>
        <topology evidence="1">Lipid-anchor</topology>
    </subcellularLocation>
</comment>
<keyword evidence="5" id="KW-0472">Membrane</keyword>
<evidence type="ECO:0000256" key="8">
    <source>
        <dbReference type="SAM" id="MobiDB-lite"/>
    </source>
</evidence>
<feature type="compositionally biased region" description="Polar residues" evidence="8">
    <location>
        <begin position="200"/>
        <end position="210"/>
    </location>
</feature>
<dbReference type="PANTHER" id="PTHR35789:SF1">
    <property type="entry name" value="SPORE GERMINATION PROTEIN B3"/>
    <property type="match status" value="1"/>
</dbReference>
<dbReference type="InterPro" id="IPR046953">
    <property type="entry name" value="Spore_GerAC-like_C"/>
</dbReference>
<dbReference type="NCBIfam" id="TIGR02887">
    <property type="entry name" value="spore_ger_x_C"/>
    <property type="match status" value="1"/>
</dbReference>
<dbReference type="Pfam" id="PF05504">
    <property type="entry name" value="Spore_GerAC"/>
    <property type="match status" value="1"/>
</dbReference>
<dbReference type="Gene3D" id="3.30.300.210">
    <property type="entry name" value="Nutrient germinant receptor protein C, domain 3"/>
    <property type="match status" value="1"/>
</dbReference>
<dbReference type="GO" id="GO:0016020">
    <property type="term" value="C:membrane"/>
    <property type="evidence" value="ECO:0007669"/>
    <property type="project" value="UniProtKB-SubCell"/>
</dbReference>
<gene>
    <name evidence="11" type="primary">gerBC_2</name>
    <name evidence="11" type="ORF">CLLU_20400</name>
</gene>
<evidence type="ECO:0000259" key="10">
    <source>
        <dbReference type="Pfam" id="PF25198"/>
    </source>
</evidence>
<keyword evidence="12" id="KW-1185">Reference proteome</keyword>
<dbReference type="OrthoDB" id="9816067at2"/>
<dbReference type="InterPro" id="IPR038501">
    <property type="entry name" value="Spore_GerAC_C_sf"/>
</dbReference>
<proteinExistence type="inferred from homology"/>
<dbReference type="AlphaFoldDB" id="A0A2T0BM73"/>
<dbReference type="Pfam" id="PF25198">
    <property type="entry name" value="Spore_GerAC_N"/>
    <property type="match status" value="1"/>
</dbReference>
<dbReference type="GO" id="GO:0009847">
    <property type="term" value="P:spore germination"/>
    <property type="evidence" value="ECO:0007669"/>
    <property type="project" value="InterPro"/>
</dbReference>
<feature type="region of interest" description="Disordered" evidence="8">
    <location>
        <begin position="200"/>
        <end position="232"/>
    </location>
</feature>
<evidence type="ECO:0000256" key="6">
    <source>
        <dbReference type="ARBA" id="ARBA00023139"/>
    </source>
</evidence>
<evidence type="ECO:0000256" key="1">
    <source>
        <dbReference type="ARBA" id="ARBA00004635"/>
    </source>
</evidence>
<keyword evidence="7" id="KW-0449">Lipoprotein</keyword>
<comment type="caution">
    <text evidence="11">The sequence shown here is derived from an EMBL/GenBank/DDBJ whole genome shotgun (WGS) entry which is preliminary data.</text>
</comment>
<keyword evidence="4" id="KW-0732">Signal</keyword>
<dbReference type="PROSITE" id="PS51257">
    <property type="entry name" value="PROKAR_LIPOPROTEIN"/>
    <property type="match status" value="1"/>
</dbReference>
<reference evidence="11 12" key="1">
    <citation type="submission" date="2018-03" db="EMBL/GenBank/DDBJ databases">
        <title>Genome sequence of Clostridium luticellarii DSM 29923.</title>
        <authorList>
            <person name="Poehlein A."/>
            <person name="Daniel R."/>
        </authorList>
    </citation>
    <scope>NUCLEOTIDE SEQUENCE [LARGE SCALE GENOMIC DNA]</scope>
    <source>
        <strain evidence="11 12">DSM 29923</strain>
    </source>
</reference>
<protein>
    <submittedName>
        <fullName evidence="11">Spore germination protein B3</fullName>
    </submittedName>
</protein>
<keyword evidence="3" id="KW-0309">Germination</keyword>
<sequence>MYRKINLLLLFIILFTMLTGCYDAVEIDDEVYPVMLGVDRGSNNKFKITIQYPVYGAVNRNQEGTQRMQANVAVIEAPSLIEAMEMFGQEISRQVTLKHLKVIVFSEKVATEGVGGYILGIQRYRELRNTVSITVVRGNAEDFIRENLSIIGESLPKMVELFFSQPLHNSYSTHEQFFNFYRSILSNYDQPVAAYGGVNNYQNEKNQNEGVDNPPVTGKGYLPEEVPRKGSAKRELSGTAVFNGDKMVGYLDSYETRYFLLVEGKLKGATMTINDKYKPDTVIASYIKLARKPKIKAHFSNGKPVVDVNLKVDADIVSIKNKIPYEKLYMVQDLNNQIKNFLLKGINKTIEKTQKEYESDIFGFGYHLVDNFKTIQEWENYNWLSHYKDAKINVNLTVNVRRMGVGFYTSDIWNSEGKVEK</sequence>
<organism evidence="11 12">
    <name type="scientific">Clostridium luticellarii</name>
    <dbReference type="NCBI Taxonomy" id="1691940"/>
    <lineage>
        <taxon>Bacteria</taxon>
        <taxon>Bacillati</taxon>
        <taxon>Bacillota</taxon>
        <taxon>Clostridia</taxon>
        <taxon>Eubacteriales</taxon>
        <taxon>Clostridiaceae</taxon>
        <taxon>Clostridium</taxon>
    </lineage>
</organism>
<evidence type="ECO:0000259" key="9">
    <source>
        <dbReference type="Pfam" id="PF05504"/>
    </source>
</evidence>
<comment type="similarity">
    <text evidence="2">Belongs to the GerABKC lipoprotein family.</text>
</comment>
<evidence type="ECO:0000256" key="7">
    <source>
        <dbReference type="ARBA" id="ARBA00023288"/>
    </source>
</evidence>
<evidence type="ECO:0000313" key="12">
    <source>
        <dbReference type="Proteomes" id="UP000237798"/>
    </source>
</evidence>
<evidence type="ECO:0000313" key="11">
    <source>
        <dbReference type="EMBL" id="PRR84986.1"/>
    </source>
</evidence>
<dbReference type="PANTHER" id="PTHR35789">
    <property type="entry name" value="SPORE GERMINATION PROTEIN B3"/>
    <property type="match status" value="1"/>
</dbReference>
<evidence type="ECO:0000256" key="3">
    <source>
        <dbReference type="ARBA" id="ARBA00022544"/>
    </source>
</evidence>
<evidence type="ECO:0000256" key="4">
    <source>
        <dbReference type="ARBA" id="ARBA00022729"/>
    </source>
</evidence>
<accession>A0A2T0BM73</accession>
<evidence type="ECO:0000256" key="5">
    <source>
        <dbReference type="ARBA" id="ARBA00023136"/>
    </source>
</evidence>
<name>A0A2T0BM73_9CLOT</name>
<dbReference type="InterPro" id="IPR008844">
    <property type="entry name" value="Spore_GerAC-like"/>
</dbReference>